<evidence type="ECO:0000256" key="2">
    <source>
        <dbReference type="ARBA" id="ARBA00022692"/>
    </source>
</evidence>
<keyword evidence="4 6" id="KW-0472">Membrane</keyword>
<feature type="transmembrane region" description="Helical" evidence="6">
    <location>
        <begin position="44"/>
        <end position="69"/>
    </location>
</feature>
<comment type="caution">
    <text evidence="8">The sequence shown here is derived from an EMBL/GenBank/DDBJ whole genome shotgun (WGS) entry which is preliminary data.</text>
</comment>
<evidence type="ECO:0000256" key="4">
    <source>
        <dbReference type="ARBA" id="ARBA00023136"/>
    </source>
</evidence>
<feature type="transmembrane region" description="Helical" evidence="6">
    <location>
        <begin position="12"/>
        <end position="32"/>
    </location>
</feature>
<evidence type="ECO:0000259" key="7">
    <source>
        <dbReference type="Pfam" id="PF20684"/>
    </source>
</evidence>
<keyword evidence="3 6" id="KW-1133">Transmembrane helix</keyword>
<feature type="transmembrane region" description="Helical" evidence="6">
    <location>
        <begin position="183"/>
        <end position="206"/>
    </location>
</feature>
<evidence type="ECO:0000256" key="6">
    <source>
        <dbReference type="SAM" id="Phobius"/>
    </source>
</evidence>
<feature type="transmembrane region" description="Helical" evidence="6">
    <location>
        <begin position="218"/>
        <end position="242"/>
    </location>
</feature>
<dbReference type="EMBL" id="ML976619">
    <property type="protein sequence ID" value="KAF1840636.1"/>
    <property type="molecule type" value="Genomic_DNA"/>
</dbReference>
<comment type="subcellular location">
    <subcellularLocation>
        <location evidence="1">Membrane</location>
        <topology evidence="1">Multi-pass membrane protein</topology>
    </subcellularLocation>
</comment>
<dbReference type="RefSeq" id="XP_040783199.1">
    <property type="nucleotide sequence ID" value="XM_040937326.1"/>
</dbReference>
<proteinExistence type="inferred from homology"/>
<feature type="domain" description="Rhodopsin" evidence="7">
    <location>
        <begin position="153"/>
        <end position="247"/>
    </location>
</feature>
<evidence type="ECO:0000313" key="9">
    <source>
        <dbReference type="Proteomes" id="UP000800039"/>
    </source>
</evidence>
<dbReference type="PANTHER" id="PTHR33048">
    <property type="entry name" value="PTH11-LIKE INTEGRAL MEMBRANE PROTEIN (AFU_ORTHOLOGUE AFUA_5G11245)"/>
    <property type="match status" value="1"/>
</dbReference>
<protein>
    <recommendedName>
        <fullName evidence="7">Rhodopsin domain-containing protein</fullName>
    </recommendedName>
</protein>
<feature type="domain" description="Rhodopsin" evidence="7">
    <location>
        <begin position="28"/>
        <end position="152"/>
    </location>
</feature>
<accession>A0A9P4L381</accession>
<dbReference type="GeneID" id="63854576"/>
<comment type="similarity">
    <text evidence="5">Belongs to the SAT4 family.</text>
</comment>
<dbReference type="Pfam" id="PF20684">
    <property type="entry name" value="Fung_rhodopsin"/>
    <property type="match status" value="2"/>
</dbReference>
<dbReference type="PANTHER" id="PTHR33048:SF47">
    <property type="entry name" value="INTEGRAL MEMBRANE PROTEIN-RELATED"/>
    <property type="match status" value="1"/>
</dbReference>
<evidence type="ECO:0000256" key="3">
    <source>
        <dbReference type="ARBA" id="ARBA00022989"/>
    </source>
</evidence>
<sequence length="669" mass="75622">MADLEPIGYQLVITTFVFGFVALSTLVIRLWFRARYRKYDVSDLCLIAAMICAILQSAIQLILVFNFGYGKAKADIPAHMRNSLWPSKLAYINQMLFKLTTPLSKLSLCLLYRLMCSKSTDTVIRITRVAIWGTILLIVGAYGSALLITIFQFFNLITSVMVITLPIPTLIKFKGHRPEVKQLLGLILLGLVHTSLTIARFVIMFYPDPHTKTEPQYAHIMSNCLAVVEMDVGIWVATLVVMRPAFQAFYRIFHPNHRPEGSTSLYYGRSGSEKGGNSYHMRDFSARGKMREDEFHILETTEIQVTIAYLVFASPAHAALVKSVVVPNIWGEDAPARIEPGKRSWPNSGTPDLEHVLRKRCTEYAIDDNEARELYDKIKPGTEEDAILALFLTNLPNLQKLDVNLGIATDNVFFIAMLERVAQRVKPFGKIPWDPTKLPAVETFGSLESTAFSVPIDVMVKGFNDKYPNDPEYLMGDSESPPGLIKGPFAKLKPRSCAVEYIELRTSKLHKDNLQFLMNATIPGKLKTFNYEIGCTWAGCNVEHPAIMQSLEAHHNTLESLGLSHADFYPYQFDNDHEKLFPVSFTQFKTLKHLKVAPVFIWGHTGFSQQELWITRAHQQSIADEGADVEFVPNCLIPALEHVIQRKVQVFPNLKSLRIEFPLLAWKIP</sequence>
<evidence type="ECO:0000256" key="1">
    <source>
        <dbReference type="ARBA" id="ARBA00004141"/>
    </source>
</evidence>
<dbReference type="GO" id="GO:0016020">
    <property type="term" value="C:membrane"/>
    <property type="evidence" value="ECO:0007669"/>
    <property type="project" value="UniProtKB-SubCell"/>
</dbReference>
<reference evidence="8" key="1">
    <citation type="submission" date="2020-01" db="EMBL/GenBank/DDBJ databases">
        <authorList>
            <consortium name="DOE Joint Genome Institute"/>
            <person name="Haridas S."/>
            <person name="Albert R."/>
            <person name="Binder M."/>
            <person name="Bloem J."/>
            <person name="Labutti K."/>
            <person name="Salamov A."/>
            <person name="Andreopoulos B."/>
            <person name="Baker S.E."/>
            <person name="Barry K."/>
            <person name="Bills G."/>
            <person name="Bluhm B.H."/>
            <person name="Cannon C."/>
            <person name="Castanera R."/>
            <person name="Culley D.E."/>
            <person name="Daum C."/>
            <person name="Ezra D."/>
            <person name="Gonzalez J.B."/>
            <person name="Henrissat B."/>
            <person name="Kuo A."/>
            <person name="Liang C."/>
            <person name="Lipzen A."/>
            <person name="Lutzoni F."/>
            <person name="Magnuson J."/>
            <person name="Mondo S."/>
            <person name="Nolan M."/>
            <person name="Ohm R."/>
            <person name="Pangilinan J."/>
            <person name="Park H.-J."/>
            <person name="Ramirez L."/>
            <person name="Alfaro M."/>
            <person name="Sun H."/>
            <person name="Tritt A."/>
            <person name="Yoshinaga Y."/>
            <person name="Zwiers L.-H."/>
            <person name="Turgeon B.G."/>
            <person name="Goodwin S.B."/>
            <person name="Spatafora J.W."/>
            <person name="Crous P.W."/>
            <person name="Grigoriev I.V."/>
        </authorList>
    </citation>
    <scope>NUCLEOTIDE SEQUENCE</scope>
    <source>
        <strain evidence="8">CBS 394.84</strain>
    </source>
</reference>
<dbReference type="AlphaFoldDB" id="A0A9P4L381"/>
<keyword evidence="2 6" id="KW-0812">Transmembrane</keyword>
<evidence type="ECO:0000313" key="8">
    <source>
        <dbReference type="EMBL" id="KAF1840636.1"/>
    </source>
</evidence>
<dbReference type="OrthoDB" id="3648173at2759"/>
<evidence type="ECO:0000256" key="5">
    <source>
        <dbReference type="ARBA" id="ARBA00038359"/>
    </source>
</evidence>
<organism evidence="8 9">
    <name type="scientific">Cucurbitaria berberidis CBS 394.84</name>
    <dbReference type="NCBI Taxonomy" id="1168544"/>
    <lineage>
        <taxon>Eukaryota</taxon>
        <taxon>Fungi</taxon>
        <taxon>Dikarya</taxon>
        <taxon>Ascomycota</taxon>
        <taxon>Pezizomycotina</taxon>
        <taxon>Dothideomycetes</taxon>
        <taxon>Pleosporomycetidae</taxon>
        <taxon>Pleosporales</taxon>
        <taxon>Pleosporineae</taxon>
        <taxon>Cucurbitariaceae</taxon>
        <taxon>Cucurbitaria</taxon>
    </lineage>
</organism>
<name>A0A9P4L381_9PLEO</name>
<dbReference type="Proteomes" id="UP000800039">
    <property type="component" value="Unassembled WGS sequence"/>
</dbReference>
<gene>
    <name evidence="8" type="ORF">K460DRAFT_410052</name>
</gene>
<feature type="transmembrane region" description="Helical" evidence="6">
    <location>
        <begin position="126"/>
        <end position="147"/>
    </location>
</feature>
<feature type="transmembrane region" description="Helical" evidence="6">
    <location>
        <begin position="89"/>
        <end position="114"/>
    </location>
</feature>
<dbReference type="InterPro" id="IPR049326">
    <property type="entry name" value="Rhodopsin_dom_fungi"/>
</dbReference>
<keyword evidence="9" id="KW-1185">Reference proteome</keyword>
<dbReference type="InterPro" id="IPR052337">
    <property type="entry name" value="SAT4-like"/>
</dbReference>